<evidence type="ECO:0000313" key="4">
    <source>
        <dbReference type="EMBL" id="QVI62442.1"/>
    </source>
</evidence>
<evidence type="ECO:0000256" key="2">
    <source>
        <dbReference type="SAM" id="Phobius"/>
    </source>
</evidence>
<gene>
    <name evidence="4" type="ORF">KG103_00305</name>
</gene>
<evidence type="ECO:0000313" key="5">
    <source>
        <dbReference type="Proteomes" id="UP000677804"/>
    </source>
</evidence>
<keyword evidence="2" id="KW-0812">Transmembrane</keyword>
<dbReference type="Pfam" id="PF13360">
    <property type="entry name" value="PQQ_2"/>
    <property type="match status" value="2"/>
</dbReference>
<accession>A0ABX8D9L2</accession>
<dbReference type="SMART" id="SM00564">
    <property type="entry name" value="PQQ"/>
    <property type="match status" value="3"/>
</dbReference>
<feature type="transmembrane region" description="Helical" evidence="2">
    <location>
        <begin position="29"/>
        <end position="48"/>
    </location>
</feature>
<dbReference type="InterPro" id="IPR011047">
    <property type="entry name" value="Quinoprotein_ADH-like_sf"/>
</dbReference>
<dbReference type="PANTHER" id="PTHR34512">
    <property type="entry name" value="CELL SURFACE PROTEIN"/>
    <property type="match status" value="1"/>
</dbReference>
<dbReference type="Proteomes" id="UP000677804">
    <property type="component" value="Chromosome"/>
</dbReference>
<proteinExistence type="predicted"/>
<organism evidence="4 5">
    <name type="scientific">Cellulomonas wangleii</name>
    <dbReference type="NCBI Taxonomy" id="2816956"/>
    <lineage>
        <taxon>Bacteria</taxon>
        <taxon>Bacillati</taxon>
        <taxon>Actinomycetota</taxon>
        <taxon>Actinomycetes</taxon>
        <taxon>Micrococcales</taxon>
        <taxon>Cellulomonadaceae</taxon>
        <taxon>Cellulomonas</taxon>
    </lineage>
</organism>
<keyword evidence="5" id="KW-1185">Reference proteome</keyword>
<evidence type="ECO:0000256" key="1">
    <source>
        <dbReference type="SAM" id="MobiDB-lite"/>
    </source>
</evidence>
<keyword evidence="2" id="KW-0472">Membrane</keyword>
<dbReference type="PANTHER" id="PTHR34512:SF30">
    <property type="entry name" value="OUTER MEMBRANE PROTEIN ASSEMBLY FACTOR BAMB"/>
    <property type="match status" value="1"/>
</dbReference>
<keyword evidence="2" id="KW-1133">Transmembrane helix</keyword>
<dbReference type="RefSeq" id="WP_207369670.1">
    <property type="nucleotide sequence ID" value="NZ_CP074405.1"/>
</dbReference>
<sequence>MGRPLVVELDDEPDAPAPRPVREPRGRRWWVALLLVVALVLVVAQVVADARERDQNAALALVPGVLVPLAVAPQPAWRLDADTYDVTVVGAQLLEERLLPDGSMLLTSRDGTTGSPGWTASLLAAPDPPLPPAAARYGLDCTDGPALPRRVVCLMHDATAVRTRDGDAAGSSTATSEPATRAEIAVVDTATGTVTDRYPAGSGDTVAAALAVVGGTVVLAAPQPDGTSVWSLDATTGEERWRVHADTGSGGGWLRWGAEVRVVPVGDDAVAVLGGGAELLDAADGATLGSAGVLSTVQGTTPDGRALVVEVEGRTRLVGRDLDVDLDGNPVPVTFDDASAPALTLTTGGGLRAWDVTSGESRWHATAAVSTREAVVLTGRVHVHDGNEVTTLDARTGVVLWDASATELLGEDLRVTGVATDGVRLVVTGIDRLGSRAVVVAVDPADGAPVWRTEVPDAAAVADIEGLLLLWTGDDVAVLR</sequence>
<dbReference type="EMBL" id="CP074405">
    <property type="protein sequence ID" value="QVI62442.1"/>
    <property type="molecule type" value="Genomic_DNA"/>
</dbReference>
<feature type="domain" description="Pyrrolo-quinoline quinone repeat" evidence="3">
    <location>
        <begin position="343"/>
        <end position="471"/>
    </location>
</feature>
<dbReference type="SUPFAM" id="SSF50998">
    <property type="entry name" value="Quinoprotein alcohol dehydrogenase-like"/>
    <property type="match status" value="1"/>
</dbReference>
<evidence type="ECO:0000259" key="3">
    <source>
        <dbReference type="Pfam" id="PF13360"/>
    </source>
</evidence>
<dbReference type="InterPro" id="IPR002372">
    <property type="entry name" value="PQQ_rpt_dom"/>
</dbReference>
<protein>
    <submittedName>
        <fullName evidence="4">PQQ-binding-like beta-propeller repeat protein</fullName>
    </submittedName>
</protein>
<dbReference type="Gene3D" id="2.130.10.10">
    <property type="entry name" value="YVTN repeat-like/Quinoprotein amine dehydrogenase"/>
    <property type="match status" value="2"/>
</dbReference>
<name>A0ABX8D9L2_9CELL</name>
<feature type="region of interest" description="Disordered" evidence="1">
    <location>
        <begin position="1"/>
        <end position="21"/>
    </location>
</feature>
<dbReference type="InterPro" id="IPR018391">
    <property type="entry name" value="PQQ_b-propeller_rpt"/>
</dbReference>
<feature type="domain" description="Pyrrolo-quinoline quinone repeat" evidence="3">
    <location>
        <begin position="177"/>
        <end position="318"/>
    </location>
</feature>
<reference evidence="4 5" key="1">
    <citation type="submission" date="2021-05" db="EMBL/GenBank/DDBJ databases">
        <title>Novel species in genus Cellulomonas.</title>
        <authorList>
            <person name="Zhang G."/>
        </authorList>
    </citation>
    <scope>NUCLEOTIDE SEQUENCE [LARGE SCALE GENOMIC DNA]</scope>
    <source>
        <strain evidence="5">zg-ZUI222</strain>
    </source>
</reference>
<dbReference type="InterPro" id="IPR015943">
    <property type="entry name" value="WD40/YVTN_repeat-like_dom_sf"/>
</dbReference>